<keyword evidence="1" id="KW-0732">Signal</keyword>
<dbReference type="EMBL" id="JBFWIC010000009">
    <property type="protein sequence ID" value="MEZ0474660.1"/>
    <property type="molecule type" value="Genomic_DNA"/>
</dbReference>
<evidence type="ECO:0000313" key="2">
    <source>
        <dbReference type="EMBL" id="MEZ0474660.1"/>
    </source>
</evidence>
<dbReference type="Proteomes" id="UP001566331">
    <property type="component" value="Unassembled WGS sequence"/>
</dbReference>
<sequence>MSTRFPRPRPRHAAAFVLLSTTMACAHGVPPVGDASVQTSAETAAMARTEAASTTVEGEGARLEVSFRAAAGGPLQVHYRVHNTADADLAVFDRGNRHAVLTGRQHGGAVGAPTFREDGDDVTLSHVALPLAQPTPTVPPVPLAAKLAAGETLEGAFAFTAPTAEAPKRMRWCLGVAPFDEADFSAPEEVDGVEVWQASFALAERQQTLCTPWFDLSSGVFAPD</sequence>
<accession>A0ABV4HPK2</accession>
<evidence type="ECO:0000256" key="1">
    <source>
        <dbReference type="SAM" id="SignalP"/>
    </source>
</evidence>
<dbReference type="RefSeq" id="WP_370561870.1">
    <property type="nucleotide sequence ID" value="NZ_JBFWIB010000001.1"/>
</dbReference>
<feature type="chain" id="PRO_5047105160" description="DUF4424 domain-containing protein" evidence="1">
    <location>
        <begin position="27"/>
        <end position="224"/>
    </location>
</feature>
<dbReference type="PROSITE" id="PS51257">
    <property type="entry name" value="PROKAR_LIPOPROTEIN"/>
    <property type="match status" value="1"/>
</dbReference>
<evidence type="ECO:0000313" key="3">
    <source>
        <dbReference type="Proteomes" id="UP001566331"/>
    </source>
</evidence>
<proteinExistence type="predicted"/>
<reference evidence="2 3" key="1">
    <citation type="submission" date="2024-07" db="EMBL/GenBank/DDBJ databases">
        <title>Luteimonas salilacus sp. nov., isolated from the shore soil of Salt Lake in Tibet of China.</title>
        <authorList>
            <person name="Zhang X."/>
            <person name="Li A."/>
        </authorList>
    </citation>
    <scope>NUCLEOTIDE SEQUENCE [LARGE SCALE GENOMIC DNA]</scope>
    <source>
        <strain evidence="2 3">B3-2-R+30</strain>
    </source>
</reference>
<gene>
    <name evidence="2" type="ORF">AB6713_08515</name>
</gene>
<protein>
    <recommendedName>
        <fullName evidence="4">DUF4424 domain-containing protein</fullName>
    </recommendedName>
</protein>
<organism evidence="2 3">
    <name type="scientific">Luteimonas salinilitoris</name>
    <dbReference type="NCBI Taxonomy" id="3237697"/>
    <lineage>
        <taxon>Bacteria</taxon>
        <taxon>Pseudomonadati</taxon>
        <taxon>Pseudomonadota</taxon>
        <taxon>Gammaproteobacteria</taxon>
        <taxon>Lysobacterales</taxon>
        <taxon>Lysobacteraceae</taxon>
        <taxon>Luteimonas</taxon>
    </lineage>
</organism>
<evidence type="ECO:0008006" key="4">
    <source>
        <dbReference type="Google" id="ProtNLM"/>
    </source>
</evidence>
<comment type="caution">
    <text evidence="2">The sequence shown here is derived from an EMBL/GenBank/DDBJ whole genome shotgun (WGS) entry which is preliminary data.</text>
</comment>
<name>A0ABV4HPK2_9GAMM</name>
<keyword evidence="3" id="KW-1185">Reference proteome</keyword>
<feature type="signal peptide" evidence="1">
    <location>
        <begin position="1"/>
        <end position="26"/>
    </location>
</feature>